<evidence type="ECO:0000313" key="6">
    <source>
        <dbReference type="EMBL" id="CDH59670.1"/>
    </source>
</evidence>
<dbReference type="Gene3D" id="2.60.40.10">
    <property type="entry name" value="Immunoglobulins"/>
    <property type="match status" value="1"/>
</dbReference>
<comment type="subcellular location">
    <subcellularLocation>
        <location evidence="1">Cytoplasm</location>
    </subcellularLocation>
</comment>
<dbReference type="CDD" id="cd02859">
    <property type="entry name" value="E_set_AMPKbeta_like_N"/>
    <property type="match status" value="1"/>
</dbReference>
<accession>A0A068SCG1</accession>
<evidence type="ECO:0000256" key="1">
    <source>
        <dbReference type="ARBA" id="ARBA00004496"/>
    </source>
</evidence>
<keyword evidence="6" id="KW-0808">Transferase</keyword>
<dbReference type="SUPFAM" id="SSF81296">
    <property type="entry name" value="E set domains"/>
    <property type="match status" value="1"/>
</dbReference>
<dbReference type="FunFam" id="2.60.40.10:FF:000562">
    <property type="entry name" value="Snf1 kinase complex beta-subunit Gal83"/>
    <property type="match status" value="1"/>
</dbReference>
<dbReference type="Proteomes" id="UP000027586">
    <property type="component" value="Unassembled WGS sequence"/>
</dbReference>
<evidence type="ECO:0000256" key="3">
    <source>
        <dbReference type="ARBA" id="ARBA00022490"/>
    </source>
</evidence>
<dbReference type="InterPro" id="IPR037256">
    <property type="entry name" value="ASC_dom_sf"/>
</dbReference>
<dbReference type="VEuPathDB" id="FungiDB:LCOR_10476.1"/>
<name>A0A068SCG1_9FUNG</name>
<keyword evidence="3" id="KW-0963">Cytoplasm</keyword>
<feature type="compositionally biased region" description="Polar residues" evidence="4">
    <location>
        <begin position="147"/>
        <end position="161"/>
    </location>
</feature>
<evidence type="ECO:0000256" key="4">
    <source>
        <dbReference type="SAM" id="MobiDB-lite"/>
    </source>
</evidence>
<feature type="domain" description="Association with the SNF1 complex (ASC)" evidence="5">
    <location>
        <begin position="328"/>
        <end position="437"/>
    </location>
</feature>
<evidence type="ECO:0000256" key="2">
    <source>
        <dbReference type="ARBA" id="ARBA00010926"/>
    </source>
</evidence>
<dbReference type="InterPro" id="IPR006828">
    <property type="entry name" value="ASC_dom"/>
</dbReference>
<protein>
    <submittedName>
        <fullName evidence="6">5-amp-activated protein kinase subunit beta-2</fullName>
    </submittedName>
</protein>
<feature type="region of interest" description="Disordered" evidence="4">
    <location>
        <begin position="310"/>
        <end position="336"/>
    </location>
</feature>
<comment type="similarity">
    <text evidence="2">Belongs to the 5'-AMP-activated protein kinase beta subunit family.</text>
</comment>
<feature type="region of interest" description="Disordered" evidence="4">
    <location>
        <begin position="1"/>
        <end position="220"/>
    </location>
</feature>
<dbReference type="InterPro" id="IPR014756">
    <property type="entry name" value="Ig_E-set"/>
</dbReference>
<sequence>MGNSNSTESNHSDRHNVNATSSTGGYPIDKKSPAPPIVTPSSHKDTDRRIPFRLSVTSYSADNDSDRPPDSATSDISASGMGGEERMWPSSLSSSPVGSSSNNPNTDTPTISNTTPATTTTATTTTTTAPTTATTTTHAPRAVPLSTGKSGWVSSTGNTSPWYGGSLSSSTSSHHRSDSVRGPYYRARAMSVNRDSEADDESSSTITQQRFNRNPSMIRDSQQKGIPTIITWAQGGQNVYVTGTFNGWKHKIKLVKSTQDFTAVLELPPGTHRLKFIVDDEWKCSNEMETATDPDGNLVNYLQVSDEYEDSLDDFGDNKTDQEAGSRSSTPTEEYTSQIPADLLALAANISEDEQGQKITSEWEQRQPQPPSLPPHLETVLLNSQAISEEDNSVLPEPNHVTLNHLYASSIKDNVMALSTTTRYRKKYVTTMYYRPVFPKRSQYFHWRLVLPYSALGQLGQQHVSRLKYNVCHFQFPIVTSCCVAIDLHLHLYSRSSSLFARSQQDWTSWFVLESSTYRRTSKPLRITRVYHYGCQRPCLVN</sequence>
<feature type="compositionally biased region" description="Low complexity" evidence="4">
    <location>
        <begin position="89"/>
        <end position="137"/>
    </location>
</feature>
<dbReference type="PANTHER" id="PTHR10343:SF84">
    <property type="entry name" value="5'-AMP-ACTIVATED PROTEIN KINASE SUBUNIT BETA-1"/>
    <property type="match status" value="1"/>
</dbReference>
<dbReference type="EMBL" id="CBTN010000073">
    <property type="protein sequence ID" value="CDH59670.1"/>
    <property type="molecule type" value="Genomic_DNA"/>
</dbReference>
<proteinExistence type="inferred from homology"/>
<keyword evidence="6" id="KW-0418">Kinase</keyword>
<feature type="compositionally biased region" description="Polar residues" evidence="4">
    <location>
        <begin position="203"/>
        <end position="220"/>
    </location>
</feature>
<dbReference type="Pfam" id="PF16561">
    <property type="entry name" value="AMPK1_CBM"/>
    <property type="match status" value="1"/>
</dbReference>
<gene>
    <name evidence="6" type="ORF">LCOR_10476.1</name>
</gene>
<dbReference type="GO" id="GO:0031588">
    <property type="term" value="C:nucleotide-activated protein kinase complex"/>
    <property type="evidence" value="ECO:0007669"/>
    <property type="project" value="TreeGrafter"/>
</dbReference>
<dbReference type="PANTHER" id="PTHR10343">
    <property type="entry name" value="5'-AMP-ACTIVATED PROTEIN KINASE , BETA SUBUNIT"/>
    <property type="match status" value="1"/>
</dbReference>
<feature type="region of interest" description="Disordered" evidence="4">
    <location>
        <begin position="354"/>
        <end position="376"/>
    </location>
</feature>
<dbReference type="GO" id="GO:0005737">
    <property type="term" value="C:cytoplasm"/>
    <property type="evidence" value="ECO:0007669"/>
    <property type="project" value="UniProtKB-SubCell"/>
</dbReference>
<dbReference type="AlphaFoldDB" id="A0A068SCG1"/>
<comment type="caution">
    <text evidence="6">The sequence shown here is derived from an EMBL/GenBank/DDBJ whole genome shotgun (WGS) entry which is preliminary data.</text>
</comment>
<dbReference type="GO" id="GO:0019901">
    <property type="term" value="F:protein kinase binding"/>
    <property type="evidence" value="ECO:0007669"/>
    <property type="project" value="TreeGrafter"/>
</dbReference>
<organism evidence="6 7">
    <name type="scientific">Lichtheimia corymbifera JMRC:FSU:9682</name>
    <dbReference type="NCBI Taxonomy" id="1263082"/>
    <lineage>
        <taxon>Eukaryota</taxon>
        <taxon>Fungi</taxon>
        <taxon>Fungi incertae sedis</taxon>
        <taxon>Mucoromycota</taxon>
        <taxon>Mucoromycotina</taxon>
        <taxon>Mucoromycetes</taxon>
        <taxon>Mucorales</taxon>
        <taxon>Lichtheimiaceae</taxon>
        <taxon>Lichtheimia</taxon>
    </lineage>
</organism>
<dbReference type="SUPFAM" id="SSF160219">
    <property type="entry name" value="AMPKBI-like"/>
    <property type="match status" value="1"/>
</dbReference>
<keyword evidence="7" id="KW-1185">Reference proteome</keyword>
<dbReference type="InterPro" id="IPR013783">
    <property type="entry name" value="Ig-like_fold"/>
</dbReference>
<evidence type="ECO:0000313" key="7">
    <source>
        <dbReference type="Proteomes" id="UP000027586"/>
    </source>
</evidence>
<dbReference type="InterPro" id="IPR050827">
    <property type="entry name" value="CRP1_MDG1_kinase"/>
</dbReference>
<reference evidence="6" key="1">
    <citation type="submission" date="2013-08" db="EMBL/GenBank/DDBJ databases">
        <title>Gene expansion shapes genome architecture in the human pathogen Lichtheimia corymbifera: an evolutionary genomics analysis in the ancient terrestrial Mucorales (Mucoromycotina).</title>
        <authorList>
            <person name="Schwartze V.U."/>
            <person name="Winter S."/>
            <person name="Shelest E."/>
            <person name="Marcet-Houben M."/>
            <person name="Horn F."/>
            <person name="Wehner S."/>
            <person name="Hoffmann K."/>
            <person name="Riege K."/>
            <person name="Sammeth M."/>
            <person name="Nowrousian M."/>
            <person name="Valiante V."/>
            <person name="Linde J."/>
            <person name="Jacobsen I.D."/>
            <person name="Marz M."/>
            <person name="Brakhage A.A."/>
            <person name="Gabaldon T."/>
            <person name="Bocker S."/>
            <person name="Voigt K."/>
        </authorList>
    </citation>
    <scope>NUCLEOTIDE SEQUENCE [LARGE SCALE GENOMIC DNA]</scope>
    <source>
        <strain evidence="6">FSU 9682</strain>
    </source>
</reference>
<dbReference type="Gene3D" id="6.20.250.60">
    <property type="match status" value="1"/>
</dbReference>
<dbReference type="STRING" id="1263082.A0A068SCG1"/>
<dbReference type="GO" id="GO:0007165">
    <property type="term" value="P:signal transduction"/>
    <property type="evidence" value="ECO:0007669"/>
    <property type="project" value="TreeGrafter"/>
</dbReference>
<dbReference type="SMART" id="SM01010">
    <property type="entry name" value="AMPKBI"/>
    <property type="match status" value="1"/>
</dbReference>
<dbReference type="GO" id="GO:0005634">
    <property type="term" value="C:nucleus"/>
    <property type="evidence" value="ECO:0007669"/>
    <property type="project" value="TreeGrafter"/>
</dbReference>
<dbReference type="OrthoDB" id="531008at2759"/>
<feature type="compositionally biased region" description="Polar residues" evidence="4">
    <location>
        <begin position="325"/>
        <end position="336"/>
    </location>
</feature>
<dbReference type="GO" id="GO:0016301">
    <property type="term" value="F:kinase activity"/>
    <property type="evidence" value="ECO:0007669"/>
    <property type="project" value="UniProtKB-KW"/>
</dbReference>
<evidence type="ECO:0000259" key="5">
    <source>
        <dbReference type="SMART" id="SM01010"/>
    </source>
</evidence>
<dbReference type="Pfam" id="PF04739">
    <property type="entry name" value="AMPKBI"/>
    <property type="match status" value="1"/>
</dbReference>
<dbReference type="InterPro" id="IPR032640">
    <property type="entry name" value="AMPK1_CBM"/>
</dbReference>